<dbReference type="eggNOG" id="ENOG50301HK">
    <property type="taxonomic scope" value="Bacteria"/>
</dbReference>
<keyword evidence="1" id="KW-1133">Transmembrane helix</keyword>
<dbReference type="AlphaFoldDB" id="C6AAD7"/>
<dbReference type="HOGENOM" id="CLU_709151_0_0_5"/>
<feature type="transmembrane region" description="Helical" evidence="1">
    <location>
        <begin position="12"/>
        <end position="40"/>
    </location>
</feature>
<dbReference type="Pfam" id="PF22499">
    <property type="entry name" value="DUF6990"/>
    <property type="match status" value="1"/>
</dbReference>
<dbReference type="KEGG" id="bgr:Bgr_17600"/>
<dbReference type="EMBL" id="CP001562">
    <property type="protein sequence ID" value="ACS51876.1"/>
    <property type="molecule type" value="Genomic_DNA"/>
</dbReference>
<gene>
    <name evidence="2" type="ordered locus">Bgr_17600</name>
</gene>
<keyword evidence="3" id="KW-1185">Reference proteome</keyword>
<evidence type="ECO:0000256" key="1">
    <source>
        <dbReference type="SAM" id="Phobius"/>
    </source>
</evidence>
<dbReference type="InterPro" id="IPR054259">
    <property type="entry name" value="DUF6990"/>
</dbReference>
<evidence type="ECO:0000313" key="3">
    <source>
        <dbReference type="Proteomes" id="UP000001489"/>
    </source>
</evidence>
<accession>C6AAD7</accession>
<protein>
    <submittedName>
        <fullName evidence="2">Uncharacterized protein</fullName>
    </submittedName>
</protein>
<dbReference type="STRING" id="634504.Bgr_17600"/>
<reference evidence="2 3" key="1">
    <citation type="journal article" date="2009" name="PLoS Genet.">
        <title>Run-off replication of host-adaptability genes is associated with gene transfer agents in the genome of mouse-infecting Bartonella grahamii.</title>
        <authorList>
            <person name="Berglund E.C."/>
            <person name="Frank A.C."/>
            <person name="Calteau A."/>
            <person name="Vinnere Pettersson O."/>
            <person name="Granberg F."/>
            <person name="Eriksson A.-S."/>
            <person name="Naeslund K."/>
            <person name="Holmberg M."/>
            <person name="Lindroos H."/>
            <person name="Andersson S.G."/>
        </authorList>
    </citation>
    <scope>NUCLEOTIDE SEQUENCE [LARGE SCALE GENOMIC DNA]</scope>
    <source>
        <strain evidence="3">as4aup</strain>
    </source>
</reference>
<sequence length="389" mass="44825">MGKMINIKMIDIIVVLSWGVGLTLFTLLSAVVTMFIWALYYSTFKRVRLYCQVTKEFNRVLEQPIAFEPSSGEMPMIKSSSEEKEFTEFSLSNEEILTMESATALLKSLGWRVEIEGKGDHLATYYLPDREVQFLYNAEKGYPRFDCAIAVVSGIHAAACQTIDPYNSGGLIALELSFDVKGLEIFEEKVSAQHLRCALEKALEKAMTEVDLGNMLRSQYRIPPWENKIVVPQFASYSLRYLAALALMGDVETLNAYHKSFMEGEKLGFETSIEEEHLERAMIIAQAVEKTKQPSYDLLKQAAKDFSMEVESYEYFRAKDPSLCNRRRDSYEKLIEEKREELRQQGYFVYEKDAICEVDGKTYRPDILYIKDGELEYMDVEIRVDEKIY</sequence>
<proteinExistence type="predicted"/>
<evidence type="ECO:0000313" key="2">
    <source>
        <dbReference type="EMBL" id="ACS51876.1"/>
    </source>
</evidence>
<dbReference type="Proteomes" id="UP000001489">
    <property type="component" value="Chromosome"/>
</dbReference>
<name>C6AAD7_BARGA</name>
<organism evidence="2 3">
    <name type="scientific">Bartonella grahamii (strain as4aup)</name>
    <dbReference type="NCBI Taxonomy" id="634504"/>
    <lineage>
        <taxon>Bacteria</taxon>
        <taxon>Pseudomonadati</taxon>
        <taxon>Pseudomonadota</taxon>
        <taxon>Alphaproteobacteria</taxon>
        <taxon>Hyphomicrobiales</taxon>
        <taxon>Bartonellaceae</taxon>
        <taxon>Bartonella</taxon>
    </lineage>
</organism>
<keyword evidence="1" id="KW-0472">Membrane</keyword>
<keyword evidence="1" id="KW-0812">Transmembrane</keyword>